<gene>
    <name evidence="2" type="ORF">EHS24_007724</name>
</gene>
<evidence type="ECO:0000313" key="2">
    <source>
        <dbReference type="EMBL" id="RSH82730.1"/>
    </source>
</evidence>
<feature type="region of interest" description="Disordered" evidence="1">
    <location>
        <begin position="1"/>
        <end position="64"/>
    </location>
</feature>
<accession>A0A427XV76</accession>
<dbReference type="RefSeq" id="XP_028476962.1">
    <property type="nucleotide sequence ID" value="XM_028623069.1"/>
</dbReference>
<name>A0A427XV76_9TREE</name>
<feature type="compositionally biased region" description="Pro residues" evidence="1">
    <location>
        <begin position="53"/>
        <end position="62"/>
    </location>
</feature>
<dbReference type="AlphaFoldDB" id="A0A427XV76"/>
<feature type="compositionally biased region" description="Pro residues" evidence="1">
    <location>
        <begin position="8"/>
        <end position="20"/>
    </location>
</feature>
<sequence>MTLCPAPRRTPGPLRPPPPKKSLNTIIEEDTSYTSDTSDSSCTSSSNSWSKLPKPPIMPPTETPAVSAMAPTTLVVATPYPQDTEFVYEPRCYQEPPGDPMVTYPDEYRTSSYDAVRCCPGPVFCVEAQSPTIKDEVMDDSSMAEGSRLDGVTPARAAVIMQAKQLELESRRLDLEAKALDHAKKDAAVRRRAAAIDWSIKLLELDLIDRSKLDQATVSKLDKTVDKVRAAIDAMDLDGQGIDNPTWLLAL</sequence>
<evidence type="ECO:0000313" key="3">
    <source>
        <dbReference type="Proteomes" id="UP000279236"/>
    </source>
</evidence>
<organism evidence="2 3">
    <name type="scientific">Apiotrichum porosum</name>
    <dbReference type="NCBI Taxonomy" id="105984"/>
    <lineage>
        <taxon>Eukaryota</taxon>
        <taxon>Fungi</taxon>
        <taxon>Dikarya</taxon>
        <taxon>Basidiomycota</taxon>
        <taxon>Agaricomycotina</taxon>
        <taxon>Tremellomycetes</taxon>
        <taxon>Trichosporonales</taxon>
        <taxon>Trichosporonaceae</taxon>
        <taxon>Apiotrichum</taxon>
    </lineage>
</organism>
<reference evidence="2 3" key="1">
    <citation type="submission" date="2018-11" db="EMBL/GenBank/DDBJ databases">
        <title>Genome sequence of Apiotrichum porosum DSM 27194.</title>
        <authorList>
            <person name="Aliyu H."/>
            <person name="Gorte O."/>
            <person name="Ochsenreither K."/>
        </authorList>
    </citation>
    <scope>NUCLEOTIDE SEQUENCE [LARGE SCALE GENOMIC DNA]</scope>
    <source>
        <strain evidence="2 3">DSM 27194</strain>
    </source>
</reference>
<feature type="compositionally biased region" description="Low complexity" evidence="1">
    <location>
        <begin position="32"/>
        <end position="50"/>
    </location>
</feature>
<evidence type="ECO:0000256" key="1">
    <source>
        <dbReference type="SAM" id="MobiDB-lite"/>
    </source>
</evidence>
<comment type="caution">
    <text evidence="2">The sequence shown here is derived from an EMBL/GenBank/DDBJ whole genome shotgun (WGS) entry which is preliminary data.</text>
</comment>
<dbReference type="Proteomes" id="UP000279236">
    <property type="component" value="Unassembled WGS sequence"/>
</dbReference>
<dbReference type="GeneID" id="39592267"/>
<keyword evidence="3" id="KW-1185">Reference proteome</keyword>
<proteinExistence type="predicted"/>
<protein>
    <submittedName>
        <fullName evidence="2">Uncharacterized protein</fullName>
    </submittedName>
</protein>
<dbReference type="EMBL" id="RSCE01000005">
    <property type="protein sequence ID" value="RSH82730.1"/>
    <property type="molecule type" value="Genomic_DNA"/>
</dbReference>